<feature type="region of interest" description="Disordered" evidence="1">
    <location>
        <begin position="402"/>
        <end position="423"/>
    </location>
</feature>
<keyword evidence="3" id="KW-1185">Reference proteome</keyword>
<dbReference type="Gene3D" id="3.10.110.10">
    <property type="entry name" value="Ubiquitin Conjugating Enzyme"/>
    <property type="match status" value="1"/>
</dbReference>
<sequence>MTSTSSRLLARLYRDLAELQEQPKICLVLTPPAGPWKGLALHFDVVLPPSWPSLPPSVSSSVHGIDHPNLFGGYICCDLLKPMDWLERGYTGGYTPALTLRGLFLQFLTFFSSTSVEQDYGDRIEIGDAMVSNFMLEKDVAGAQCPGARCCRYQSQCVCSPNHQRQQDLETKWRRDGQPETIVSTYQSEGGEVTHKTKGATPHPGRIHLFQKRNPRWQSTLDLIRTWTCRRCPYGSSKLPHRALKDTPSARVDQTPACLSSPPSPLLHLLNDDVLLEIASRMPSEDLITFGHAYLRFHTLISAHRILLLRELHCFFLKKPLNQGILGIGVSFEPGPRTVSSDFDWLSLEAFEEHNVRKSIQKRDFEFFLPLAFNEGHFAEAKEEVWKRVGLIDSAIRRAEADRQSNGRGNGRGGYAAPAQVSSAASTQPHRRFDVVFKMMNNIVVSLMKSCDDALTPGKRTSSFPNILQASEKAVISYCHLMHLLIRISVFHSPFLQGALTRVRSFIQTPANRTKAATPDMGELIVMITLVLIMFPSGHPNVPTWPTLSGPFLEEAITRNVRWVLKDAPELEVLEQGASDYRLITTFSRSRTSLRLIMFQITFLDLFIRTYHKIGIRTLDQNYGFPESHLPGRMVEEIKAIYKVDTWPDFFAKVQFGKVFSKESFTRMLRDAVAKSRDRRYHIPARPSDMNRLRLLRRELERARAEAVARKSRDI</sequence>
<dbReference type="AlphaFoldDB" id="A0A4Y7SLN1"/>
<gene>
    <name evidence="2" type="ORF">FA13DRAFT_1818829</name>
</gene>
<accession>A0A4Y7SLN1</accession>
<name>A0A4Y7SLN1_COPMI</name>
<dbReference type="OrthoDB" id="109543at2759"/>
<dbReference type="EMBL" id="QPFP01000086">
    <property type="protein sequence ID" value="TEB22780.1"/>
    <property type="molecule type" value="Genomic_DNA"/>
</dbReference>
<evidence type="ECO:0000256" key="1">
    <source>
        <dbReference type="SAM" id="MobiDB-lite"/>
    </source>
</evidence>
<comment type="caution">
    <text evidence="2">The sequence shown here is derived from an EMBL/GenBank/DDBJ whole genome shotgun (WGS) entry which is preliminary data.</text>
</comment>
<dbReference type="InterPro" id="IPR016135">
    <property type="entry name" value="UBQ-conjugating_enzyme/RWD"/>
</dbReference>
<dbReference type="SUPFAM" id="SSF54495">
    <property type="entry name" value="UBC-like"/>
    <property type="match status" value="1"/>
</dbReference>
<evidence type="ECO:0000313" key="2">
    <source>
        <dbReference type="EMBL" id="TEB22780.1"/>
    </source>
</evidence>
<reference evidence="2 3" key="1">
    <citation type="journal article" date="2019" name="Nat. Ecol. Evol.">
        <title>Megaphylogeny resolves global patterns of mushroom evolution.</title>
        <authorList>
            <person name="Varga T."/>
            <person name="Krizsan K."/>
            <person name="Foldi C."/>
            <person name="Dima B."/>
            <person name="Sanchez-Garcia M."/>
            <person name="Sanchez-Ramirez S."/>
            <person name="Szollosi G.J."/>
            <person name="Szarkandi J.G."/>
            <person name="Papp V."/>
            <person name="Albert L."/>
            <person name="Andreopoulos W."/>
            <person name="Angelini C."/>
            <person name="Antonin V."/>
            <person name="Barry K.W."/>
            <person name="Bougher N.L."/>
            <person name="Buchanan P."/>
            <person name="Buyck B."/>
            <person name="Bense V."/>
            <person name="Catcheside P."/>
            <person name="Chovatia M."/>
            <person name="Cooper J."/>
            <person name="Damon W."/>
            <person name="Desjardin D."/>
            <person name="Finy P."/>
            <person name="Geml J."/>
            <person name="Haridas S."/>
            <person name="Hughes K."/>
            <person name="Justo A."/>
            <person name="Karasinski D."/>
            <person name="Kautmanova I."/>
            <person name="Kiss B."/>
            <person name="Kocsube S."/>
            <person name="Kotiranta H."/>
            <person name="LaButti K.M."/>
            <person name="Lechner B.E."/>
            <person name="Liimatainen K."/>
            <person name="Lipzen A."/>
            <person name="Lukacs Z."/>
            <person name="Mihaltcheva S."/>
            <person name="Morgado L.N."/>
            <person name="Niskanen T."/>
            <person name="Noordeloos M.E."/>
            <person name="Ohm R.A."/>
            <person name="Ortiz-Santana B."/>
            <person name="Ovrebo C."/>
            <person name="Racz N."/>
            <person name="Riley R."/>
            <person name="Savchenko A."/>
            <person name="Shiryaev A."/>
            <person name="Soop K."/>
            <person name="Spirin V."/>
            <person name="Szebenyi C."/>
            <person name="Tomsovsky M."/>
            <person name="Tulloss R.E."/>
            <person name="Uehling J."/>
            <person name="Grigoriev I.V."/>
            <person name="Vagvolgyi C."/>
            <person name="Papp T."/>
            <person name="Martin F.M."/>
            <person name="Miettinen O."/>
            <person name="Hibbett D.S."/>
            <person name="Nagy L.G."/>
        </authorList>
    </citation>
    <scope>NUCLEOTIDE SEQUENCE [LARGE SCALE GENOMIC DNA]</scope>
    <source>
        <strain evidence="2 3">FP101781</strain>
    </source>
</reference>
<protein>
    <submittedName>
        <fullName evidence="2">Uncharacterized protein</fullName>
    </submittedName>
</protein>
<dbReference type="STRING" id="71717.A0A4Y7SLN1"/>
<evidence type="ECO:0000313" key="3">
    <source>
        <dbReference type="Proteomes" id="UP000298030"/>
    </source>
</evidence>
<dbReference type="Proteomes" id="UP000298030">
    <property type="component" value="Unassembled WGS sequence"/>
</dbReference>
<proteinExistence type="predicted"/>
<organism evidence="2 3">
    <name type="scientific">Coprinellus micaceus</name>
    <name type="common">Glistening ink-cap mushroom</name>
    <name type="synonym">Coprinus micaceus</name>
    <dbReference type="NCBI Taxonomy" id="71717"/>
    <lineage>
        <taxon>Eukaryota</taxon>
        <taxon>Fungi</taxon>
        <taxon>Dikarya</taxon>
        <taxon>Basidiomycota</taxon>
        <taxon>Agaricomycotina</taxon>
        <taxon>Agaricomycetes</taxon>
        <taxon>Agaricomycetidae</taxon>
        <taxon>Agaricales</taxon>
        <taxon>Agaricineae</taxon>
        <taxon>Psathyrellaceae</taxon>
        <taxon>Coprinellus</taxon>
    </lineage>
</organism>